<dbReference type="GO" id="GO:0008887">
    <property type="term" value="F:glycerate kinase activity"/>
    <property type="evidence" value="ECO:0007669"/>
    <property type="project" value="UniProtKB-UniRule"/>
</dbReference>
<evidence type="ECO:0000256" key="5">
    <source>
        <dbReference type="SAM" id="MobiDB-lite"/>
    </source>
</evidence>
<dbReference type="Pfam" id="PF02595">
    <property type="entry name" value="Gly_kinase"/>
    <property type="match status" value="1"/>
</dbReference>
<accession>A0A5C4WA30</accession>
<sequence>MVQQVLVAPDKFKGSLTAAEVSAHVSAGLGVPTVELPVADGGDGTVDAAVAGGFGRVTIEVTGPTGQRIPASYAWQESGATAVVELSEASGLRRLPGGREPLTATSYGTGELIADAVRRGAKRVVLGLGGSACTDGGAGLAQALGARLLDADGNELARGGAALKDLDRIDLSDFTDISGVEFVVASDVDNPLLGPHGAAAVYGPQKGATAEDVRTLEAALARLAAVGTATHGLMGAPERRSSRRESEGRANEERSGRDHEHEHDDTPRAMGVAGAPGAGAAGGVGFAALAFLHAEIRPGIDYLLDLLGFGDLVKDARLVITGEGSLDEQSLRGKAPIGVAQAAARAGVPVVAVCGRRTLSDDALRAAGIEAAYALTDLEPDPERCMAEAGPLLERLAARLAAIHLQGDRQGDSGGS</sequence>
<dbReference type="SUPFAM" id="SSF110738">
    <property type="entry name" value="Glycerate kinase I"/>
    <property type="match status" value="1"/>
</dbReference>
<dbReference type="InterPro" id="IPR036129">
    <property type="entry name" value="Glycerate_kinase_sf"/>
</dbReference>
<evidence type="ECO:0000256" key="3">
    <source>
        <dbReference type="ARBA" id="ARBA00022777"/>
    </source>
</evidence>
<dbReference type="NCBIfam" id="TIGR00045">
    <property type="entry name" value="glycerate kinase"/>
    <property type="match status" value="1"/>
</dbReference>
<dbReference type="PANTHER" id="PTHR21599:SF0">
    <property type="entry name" value="GLYCERATE KINASE"/>
    <property type="match status" value="1"/>
</dbReference>
<evidence type="ECO:0000256" key="2">
    <source>
        <dbReference type="ARBA" id="ARBA00022679"/>
    </source>
</evidence>
<evidence type="ECO:0000313" key="6">
    <source>
        <dbReference type="EMBL" id="KAB8192819.1"/>
    </source>
</evidence>
<dbReference type="PANTHER" id="PTHR21599">
    <property type="entry name" value="GLYCERATE KINASE"/>
    <property type="match status" value="1"/>
</dbReference>
<dbReference type="AlphaFoldDB" id="A0A5C4WA30"/>
<dbReference type="Proteomes" id="UP000312512">
    <property type="component" value="Unassembled WGS sequence"/>
</dbReference>
<dbReference type="RefSeq" id="WP_139633108.1">
    <property type="nucleotide sequence ID" value="NZ_VDLX02000009.1"/>
</dbReference>
<evidence type="ECO:0000313" key="7">
    <source>
        <dbReference type="Proteomes" id="UP000312512"/>
    </source>
</evidence>
<dbReference type="GO" id="GO:0031388">
    <property type="term" value="P:organic acid phosphorylation"/>
    <property type="evidence" value="ECO:0007669"/>
    <property type="project" value="UniProtKB-UniRule"/>
</dbReference>
<name>A0A5C4WA30_9ACTN</name>
<feature type="compositionally biased region" description="Basic and acidic residues" evidence="5">
    <location>
        <begin position="237"/>
        <end position="267"/>
    </location>
</feature>
<dbReference type="InterPro" id="IPR018197">
    <property type="entry name" value="Glycerate_kinase_RE-like"/>
</dbReference>
<dbReference type="EC" id="2.7.1.-" evidence="6"/>
<evidence type="ECO:0000256" key="1">
    <source>
        <dbReference type="ARBA" id="ARBA00006284"/>
    </source>
</evidence>
<dbReference type="InterPro" id="IPR018193">
    <property type="entry name" value="Glyc_kinase_flavodox-like_fold"/>
</dbReference>
<gene>
    <name evidence="6" type="ORF">FH608_025520</name>
</gene>
<dbReference type="PIRSF" id="PIRSF006078">
    <property type="entry name" value="GlxK"/>
    <property type="match status" value="1"/>
</dbReference>
<keyword evidence="2 4" id="KW-0808">Transferase</keyword>
<dbReference type="InterPro" id="IPR004381">
    <property type="entry name" value="Glycerate_kinase"/>
</dbReference>
<feature type="region of interest" description="Disordered" evidence="5">
    <location>
        <begin position="231"/>
        <end position="269"/>
    </location>
</feature>
<protein>
    <submittedName>
        <fullName evidence="6">Glycerate kinase</fullName>
        <ecNumber evidence="6">2.7.1.-</ecNumber>
    </submittedName>
</protein>
<comment type="caution">
    <text evidence="6">The sequence shown here is derived from an EMBL/GenBank/DDBJ whole genome shotgun (WGS) entry which is preliminary data.</text>
</comment>
<comment type="similarity">
    <text evidence="1 4">Belongs to the glycerate kinase type-1 family.</text>
</comment>
<dbReference type="Gene3D" id="3.90.1510.10">
    <property type="entry name" value="Glycerate kinase, domain 2"/>
    <property type="match status" value="1"/>
</dbReference>
<keyword evidence="3 4" id="KW-0418">Kinase</keyword>
<evidence type="ECO:0000256" key="4">
    <source>
        <dbReference type="PIRNR" id="PIRNR006078"/>
    </source>
</evidence>
<dbReference type="OrthoDB" id="9774290at2"/>
<dbReference type="EMBL" id="VDLX02000009">
    <property type="protein sequence ID" value="KAB8192819.1"/>
    <property type="molecule type" value="Genomic_DNA"/>
</dbReference>
<proteinExistence type="inferred from homology"/>
<dbReference type="Gene3D" id="3.40.50.10350">
    <property type="entry name" value="Glycerate kinase, domain 1"/>
    <property type="match status" value="1"/>
</dbReference>
<keyword evidence="7" id="KW-1185">Reference proteome</keyword>
<reference evidence="6 7" key="1">
    <citation type="submission" date="2019-10" db="EMBL/GenBank/DDBJ databases">
        <title>Nonomuraea sp. nov., isolated from Phyllanthus amarus.</title>
        <authorList>
            <person name="Klykleung N."/>
            <person name="Tanasupawat S."/>
        </authorList>
    </citation>
    <scope>NUCLEOTIDE SEQUENCE [LARGE SCALE GENOMIC DNA]</scope>
    <source>
        <strain evidence="6 7">PA1-10</strain>
    </source>
</reference>
<organism evidence="6 7">
    <name type="scientific">Nonomuraea phyllanthi</name>
    <dbReference type="NCBI Taxonomy" id="2219224"/>
    <lineage>
        <taxon>Bacteria</taxon>
        <taxon>Bacillati</taxon>
        <taxon>Actinomycetota</taxon>
        <taxon>Actinomycetes</taxon>
        <taxon>Streptosporangiales</taxon>
        <taxon>Streptosporangiaceae</taxon>
        <taxon>Nonomuraea</taxon>
    </lineage>
</organism>